<keyword evidence="6" id="KW-0328">Glycosyltransferase</keyword>
<name>A0A941E5M3_9BURK</name>
<comment type="pathway">
    <text evidence="6">Cell wall biogenesis; peptidoglycan biosynthesis.</text>
</comment>
<comment type="catalytic activity">
    <reaction evidence="6">
        <text>[GlcNAc-(1-&gt;4)-Mur2Ac(oyl-L-Ala-gamma-D-Glu-L-Lys-D-Ala-D-Ala)](n)-di-trans,octa-cis-undecaprenyl diphosphate + beta-D-GlcNAc-(1-&gt;4)-Mur2Ac(oyl-L-Ala-gamma-D-Glu-L-Lys-D-Ala-D-Ala)-di-trans,octa-cis-undecaprenyl diphosphate = [GlcNAc-(1-&gt;4)-Mur2Ac(oyl-L-Ala-gamma-D-Glu-L-Lys-D-Ala-D-Ala)](n+1)-di-trans,octa-cis-undecaprenyl diphosphate + di-trans,octa-cis-undecaprenyl diphosphate + H(+)</text>
        <dbReference type="Rhea" id="RHEA:23708"/>
        <dbReference type="Rhea" id="RHEA-COMP:9602"/>
        <dbReference type="Rhea" id="RHEA-COMP:9603"/>
        <dbReference type="ChEBI" id="CHEBI:15378"/>
        <dbReference type="ChEBI" id="CHEBI:58405"/>
        <dbReference type="ChEBI" id="CHEBI:60033"/>
        <dbReference type="ChEBI" id="CHEBI:78435"/>
        <dbReference type="EC" id="2.4.99.28"/>
    </reaction>
</comment>
<comment type="similarity">
    <text evidence="6">Belongs to the SEDS family. MrdB/RodA subfamily.</text>
</comment>
<dbReference type="PANTHER" id="PTHR30474">
    <property type="entry name" value="CELL CYCLE PROTEIN"/>
    <property type="match status" value="1"/>
</dbReference>
<accession>A0A941E5M3</accession>
<evidence type="ECO:0000256" key="2">
    <source>
        <dbReference type="ARBA" id="ARBA00022692"/>
    </source>
</evidence>
<comment type="function">
    <text evidence="6">Peptidoglycan polymerase that is essential for cell wall elongation.</text>
</comment>
<evidence type="ECO:0000313" key="7">
    <source>
        <dbReference type="EMBL" id="MBR7801507.1"/>
    </source>
</evidence>
<evidence type="ECO:0000313" key="8">
    <source>
        <dbReference type="Proteomes" id="UP000678545"/>
    </source>
</evidence>
<dbReference type="GO" id="GO:0032153">
    <property type="term" value="C:cell division site"/>
    <property type="evidence" value="ECO:0007669"/>
    <property type="project" value="TreeGrafter"/>
</dbReference>
<dbReference type="EMBL" id="JAGSPJ010000007">
    <property type="protein sequence ID" value="MBR7801507.1"/>
    <property type="molecule type" value="Genomic_DNA"/>
</dbReference>
<feature type="transmembrane region" description="Helical" evidence="6">
    <location>
        <begin position="306"/>
        <end position="333"/>
    </location>
</feature>
<gene>
    <name evidence="6 7" type="primary">rodA</name>
    <name evidence="6" type="synonym">mrdB</name>
    <name evidence="7" type="ORF">KDM90_15960</name>
</gene>
<evidence type="ECO:0000256" key="6">
    <source>
        <dbReference type="HAMAP-Rule" id="MF_02079"/>
    </source>
</evidence>
<feature type="transmembrane region" description="Helical" evidence="6">
    <location>
        <begin position="273"/>
        <end position="294"/>
    </location>
</feature>
<organism evidence="7 8">
    <name type="scientific">Undibacterium fentianense</name>
    <dbReference type="NCBI Taxonomy" id="2828728"/>
    <lineage>
        <taxon>Bacteria</taxon>
        <taxon>Pseudomonadati</taxon>
        <taxon>Pseudomonadota</taxon>
        <taxon>Betaproteobacteria</taxon>
        <taxon>Burkholderiales</taxon>
        <taxon>Oxalobacteraceae</taxon>
        <taxon>Undibacterium</taxon>
    </lineage>
</organism>
<evidence type="ECO:0000256" key="5">
    <source>
        <dbReference type="ARBA" id="ARBA00023136"/>
    </source>
</evidence>
<dbReference type="InterPro" id="IPR001182">
    <property type="entry name" value="FtsW/RodA"/>
</dbReference>
<dbReference type="EC" id="2.4.99.28" evidence="6"/>
<dbReference type="GO" id="GO:0005886">
    <property type="term" value="C:plasma membrane"/>
    <property type="evidence" value="ECO:0007669"/>
    <property type="project" value="UniProtKB-SubCell"/>
</dbReference>
<keyword evidence="2 6" id="KW-0812">Transmembrane</keyword>
<feature type="transmembrane region" description="Helical" evidence="6">
    <location>
        <begin position="76"/>
        <end position="97"/>
    </location>
</feature>
<dbReference type="Pfam" id="PF01098">
    <property type="entry name" value="FTSW_RODA_SPOVE"/>
    <property type="match status" value="1"/>
</dbReference>
<keyword evidence="6" id="KW-0961">Cell wall biogenesis/degradation</keyword>
<evidence type="ECO:0000256" key="4">
    <source>
        <dbReference type="ARBA" id="ARBA00022989"/>
    </source>
</evidence>
<keyword evidence="6" id="KW-1003">Cell membrane</keyword>
<keyword evidence="6" id="KW-0573">Peptidoglycan synthesis</keyword>
<comment type="subcellular location">
    <subcellularLocation>
        <location evidence="6">Cell inner membrane</location>
        <topology evidence="6">Multi-pass membrane protein</topology>
    </subcellularLocation>
    <subcellularLocation>
        <location evidence="1">Membrane</location>
        <topology evidence="1">Multi-pass membrane protein</topology>
    </subcellularLocation>
</comment>
<dbReference type="InterPro" id="IPR011923">
    <property type="entry name" value="RodA/MrdB"/>
</dbReference>
<dbReference type="GO" id="GO:0015648">
    <property type="term" value="F:lipid-linked peptidoglycan transporter activity"/>
    <property type="evidence" value="ECO:0007669"/>
    <property type="project" value="TreeGrafter"/>
</dbReference>
<dbReference type="NCBIfam" id="TIGR02210">
    <property type="entry name" value="rodA_shape"/>
    <property type="match status" value="1"/>
</dbReference>
<keyword evidence="5 6" id="KW-0472">Membrane</keyword>
<dbReference type="AlphaFoldDB" id="A0A941E5M3"/>
<dbReference type="RefSeq" id="WP_212676631.1">
    <property type="nucleotide sequence ID" value="NZ_JAGSPJ010000007.1"/>
</dbReference>
<keyword evidence="3 6" id="KW-0133">Cell shape</keyword>
<dbReference type="GO" id="GO:0051301">
    <property type="term" value="P:cell division"/>
    <property type="evidence" value="ECO:0007669"/>
    <property type="project" value="InterPro"/>
</dbReference>
<keyword evidence="6" id="KW-0997">Cell inner membrane</keyword>
<sequence>MDNRDVYWQRIRSFFLVFDAPLSILLFLIMSTGIVTMYSAGLDFPGRLEHHMRNIVIAFFVMWIVANIPPQTLMRFAVPLYTVGVALLIAVAMFGLVKKGARRWLNVGVVVQPSEILKIALPLMLAWYFQKREGSLRWKDFGIATVILAIPAGLIAKQPDLGTTILVFVAGFSVIFFAGLSWRLLGGLFVLALASLPLVWKFLLHDYQRHRVEIMFDPTVDALGKGFHIIQSMIAVGSGGLTGKGWQNGTQSHLEFIPEHTTDFISAVYLEEFGFIGALFLVSLYFLFVVRGLMISANAPTLFSRLMAGAVTMIYFTYAFVNMGMVVGILPVVGVPLPFMSFGGTAMVTLGMGAGILMSVQHHRKLMKS</sequence>
<feature type="transmembrane region" description="Helical" evidence="6">
    <location>
        <begin position="52"/>
        <end position="70"/>
    </location>
</feature>
<feature type="transmembrane region" description="Helical" evidence="6">
    <location>
        <begin position="20"/>
        <end position="40"/>
    </location>
</feature>
<feature type="transmembrane region" description="Helical" evidence="6">
    <location>
        <begin position="138"/>
        <end position="155"/>
    </location>
</feature>
<dbReference type="HAMAP" id="MF_02079">
    <property type="entry name" value="PGT_RodA"/>
    <property type="match status" value="1"/>
</dbReference>
<evidence type="ECO:0000256" key="3">
    <source>
        <dbReference type="ARBA" id="ARBA00022960"/>
    </source>
</evidence>
<reference evidence="7" key="1">
    <citation type="submission" date="2021-04" db="EMBL/GenBank/DDBJ databases">
        <title>novel species isolated from subtropical streams in China.</title>
        <authorList>
            <person name="Lu H."/>
        </authorList>
    </citation>
    <scope>NUCLEOTIDE SEQUENCE</scope>
    <source>
        <strain evidence="7">FT137W</strain>
    </source>
</reference>
<keyword evidence="4 6" id="KW-1133">Transmembrane helix</keyword>
<protein>
    <recommendedName>
        <fullName evidence="6">Peptidoglycan glycosyltransferase MrdB</fullName>
        <shortName evidence="6">PGT</shortName>
        <ecNumber evidence="6">2.4.99.28</ecNumber>
    </recommendedName>
    <alternativeName>
        <fullName evidence="6">Cell elongation protein RodA</fullName>
    </alternativeName>
    <alternativeName>
        <fullName evidence="6">Cell wall polymerase</fullName>
    </alternativeName>
    <alternativeName>
        <fullName evidence="6">Peptidoglycan polymerase</fullName>
        <shortName evidence="6">PG polymerase</shortName>
    </alternativeName>
</protein>
<dbReference type="Proteomes" id="UP000678545">
    <property type="component" value="Unassembled WGS sequence"/>
</dbReference>
<keyword evidence="8" id="KW-1185">Reference proteome</keyword>
<dbReference type="GO" id="GO:0008360">
    <property type="term" value="P:regulation of cell shape"/>
    <property type="evidence" value="ECO:0007669"/>
    <property type="project" value="UniProtKB-KW"/>
</dbReference>
<dbReference type="GO" id="GO:0008955">
    <property type="term" value="F:peptidoglycan glycosyltransferase activity"/>
    <property type="evidence" value="ECO:0007669"/>
    <property type="project" value="UniProtKB-UniRule"/>
</dbReference>
<feature type="transmembrane region" description="Helical" evidence="6">
    <location>
        <begin position="339"/>
        <end position="360"/>
    </location>
</feature>
<keyword evidence="6" id="KW-0808">Transferase</keyword>
<dbReference type="PANTHER" id="PTHR30474:SF1">
    <property type="entry name" value="PEPTIDOGLYCAN GLYCOSYLTRANSFERASE MRDB"/>
    <property type="match status" value="1"/>
</dbReference>
<evidence type="ECO:0000256" key="1">
    <source>
        <dbReference type="ARBA" id="ARBA00004141"/>
    </source>
</evidence>
<proteinExistence type="inferred from homology"/>
<feature type="transmembrane region" description="Helical" evidence="6">
    <location>
        <begin position="161"/>
        <end position="178"/>
    </location>
</feature>
<feature type="transmembrane region" description="Helical" evidence="6">
    <location>
        <begin position="185"/>
        <end position="203"/>
    </location>
</feature>
<dbReference type="GO" id="GO:0071555">
    <property type="term" value="P:cell wall organization"/>
    <property type="evidence" value="ECO:0007669"/>
    <property type="project" value="UniProtKB-KW"/>
</dbReference>
<comment type="caution">
    <text evidence="7">The sequence shown here is derived from an EMBL/GenBank/DDBJ whole genome shotgun (WGS) entry which is preliminary data.</text>
</comment>
<dbReference type="GO" id="GO:0009252">
    <property type="term" value="P:peptidoglycan biosynthetic process"/>
    <property type="evidence" value="ECO:0007669"/>
    <property type="project" value="UniProtKB-UniRule"/>
</dbReference>